<dbReference type="Gene3D" id="2.60.40.1120">
    <property type="entry name" value="Carboxypeptidase-like, regulatory domain"/>
    <property type="match status" value="1"/>
</dbReference>
<feature type="signal peptide" evidence="1">
    <location>
        <begin position="1"/>
        <end position="17"/>
    </location>
</feature>
<dbReference type="AlphaFoldDB" id="A0A330L7Z4"/>
<protein>
    <recommendedName>
        <fullName evidence="4">Rhamnogalacturonan lyase domain-containing protein</fullName>
    </recommendedName>
</protein>
<feature type="chain" id="PRO_5016279404" description="Rhamnogalacturonan lyase domain-containing protein" evidence="1">
    <location>
        <begin position="18"/>
        <end position="245"/>
    </location>
</feature>
<organism evidence="2 3">
    <name type="scientific">Nitrospira lenta</name>
    <dbReference type="NCBI Taxonomy" id="1436998"/>
    <lineage>
        <taxon>Bacteria</taxon>
        <taxon>Pseudomonadati</taxon>
        <taxon>Nitrospirota</taxon>
        <taxon>Nitrospiria</taxon>
        <taxon>Nitrospirales</taxon>
        <taxon>Nitrospiraceae</taxon>
        <taxon>Nitrospira</taxon>
    </lineage>
</organism>
<dbReference type="SUPFAM" id="SSF117074">
    <property type="entry name" value="Hypothetical protein PA1324"/>
    <property type="match status" value="1"/>
</dbReference>
<keyword evidence="3" id="KW-1185">Reference proteome</keyword>
<sequence>MGILLTVWLMGAAQAAAYEETTVTNGGTVKGTVQFSGDIPDPQRFELRRYYDRVYCGALSDGSGYRLLREVSVGEQQGLKDAVVTIEGVFKGKPFEFQETKLEANICQFVPFVSVVRNERPLSVVNLDSVAHDLQFYERDREHIFIMFHRPALTKAGTSDVVRFTGTRREVTMQCGMHPFMQGHGLAVDNPYYAVTGTEGTFAIKDLPAGTYRIKAWHPVLGEREQEVTVVENGSASVGFTFDAK</sequence>
<dbReference type="InParanoid" id="A0A330L7Z4"/>
<name>A0A330L7Z4_9BACT</name>
<dbReference type="Proteomes" id="UP000248168">
    <property type="component" value="Unassembled WGS sequence"/>
</dbReference>
<keyword evidence="1" id="KW-0732">Signal</keyword>
<gene>
    <name evidence="2" type="ORF">NITLEN_50085</name>
</gene>
<proteinExistence type="predicted"/>
<evidence type="ECO:0008006" key="4">
    <source>
        <dbReference type="Google" id="ProtNLM"/>
    </source>
</evidence>
<dbReference type="EMBL" id="OUNR01000018">
    <property type="protein sequence ID" value="SPP66045.1"/>
    <property type="molecule type" value="Genomic_DNA"/>
</dbReference>
<evidence type="ECO:0000313" key="2">
    <source>
        <dbReference type="EMBL" id="SPP66045.1"/>
    </source>
</evidence>
<evidence type="ECO:0000256" key="1">
    <source>
        <dbReference type="SAM" id="SignalP"/>
    </source>
</evidence>
<evidence type="ECO:0000313" key="3">
    <source>
        <dbReference type="Proteomes" id="UP000248168"/>
    </source>
</evidence>
<reference evidence="3" key="1">
    <citation type="submission" date="2018-04" db="EMBL/GenBank/DDBJ databases">
        <authorList>
            <person name="Lucker S."/>
            <person name="Sakoula D."/>
        </authorList>
    </citation>
    <scope>NUCLEOTIDE SEQUENCE [LARGE SCALE GENOMIC DNA]</scope>
</reference>
<accession>A0A330L7Z4</accession>